<name>A0AAJ7L2X4_9ACAR</name>
<evidence type="ECO:0000313" key="2">
    <source>
        <dbReference type="RefSeq" id="XP_018494113.1"/>
    </source>
</evidence>
<protein>
    <submittedName>
        <fullName evidence="2">Uncharacterized protein LOC108863911</fullName>
    </submittedName>
</protein>
<dbReference type="AlphaFoldDB" id="A0AAJ7L2X4"/>
<sequence>MPSRPGFQLDFEVSMLRSIAELFPSSNVKGCAFHFSQCLWRKVQDLGICRYYDDPLVKKFIRCAGALALVPLSQIDSAWLEIDGESPPSDHPAYSALEDSKKYFINTWLENGAVFPRYLWNHFGNFGTRTTNHLEGWHQALNRGLGRAHVNIFEMVSHLQKIEKDFKTQMLFLSMGRAPKPAKKKYVKANERLMRLVTQFESNQITLIEYVQKVGFNLKS</sequence>
<proteinExistence type="predicted"/>
<dbReference type="RefSeq" id="XP_018494113.1">
    <property type="nucleotide sequence ID" value="XM_018638597.1"/>
</dbReference>
<accession>A0AAJ7L2X4</accession>
<reference evidence="2" key="1">
    <citation type="submission" date="2025-08" db="UniProtKB">
        <authorList>
            <consortium name="RefSeq"/>
        </authorList>
    </citation>
    <scope>IDENTIFICATION</scope>
</reference>
<keyword evidence="1" id="KW-1185">Reference proteome</keyword>
<dbReference type="GeneID" id="108863911"/>
<gene>
    <name evidence="2" type="primary">LOC108863911</name>
</gene>
<dbReference type="KEGG" id="goe:108863911"/>
<dbReference type="Proteomes" id="UP000694867">
    <property type="component" value="Unplaced"/>
</dbReference>
<evidence type="ECO:0000313" key="1">
    <source>
        <dbReference type="Proteomes" id="UP000694867"/>
    </source>
</evidence>
<organism evidence="1 2">
    <name type="scientific">Galendromus occidentalis</name>
    <name type="common">western predatory mite</name>
    <dbReference type="NCBI Taxonomy" id="34638"/>
    <lineage>
        <taxon>Eukaryota</taxon>
        <taxon>Metazoa</taxon>
        <taxon>Ecdysozoa</taxon>
        <taxon>Arthropoda</taxon>
        <taxon>Chelicerata</taxon>
        <taxon>Arachnida</taxon>
        <taxon>Acari</taxon>
        <taxon>Parasitiformes</taxon>
        <taxon>Mesostigmata</taxon>
        <taxon>Gamasina</taxon>
        <taxon>Phytoseioidea</taxon>
        <taxon>Phytoseiidae</taxon>
        <taxon>Typhlodrominae</taxon>
        <taxon>Galendromus</taxon>
    </lineage>
</organism>